<protein>
    <submittedName>
        <fullName evidence="6">Oidioi.mRNA.OKI2018_I69.XSR.g15191.t1.cds</fullName>
    </submittedName>
</protein>
<name>A0ABN7SH35_OIKDI</name>
<evidence type="ECO:0000313" key="6">
    <source>
        <dbReference type="EMBL" id="CAG5097696.1"/>
    </source>
</evidence>
<feature type="coiled-coil region" evidence="4">
    <location>
        <begin position="1430"/>
        <end position="1464"/>
    </location>
</feature>
<feature type="compositionally biased region" description="Polar residues" evidence="5">
    <location>
        <begin position="1797"/>
        <end position="1808"/>
    </location>
</feature>
<evidence type="ECO:0000256" key="3">
    <source>
        <dbReference type="ARBA" id="ARBA00023054"/>
    </source>
</evidence>
<keyword evidence="3 4" id="KW-0175">Coiled coil</keyword>
<feature type="coiled-coil region" evidence="4">
    <location>
        <begin position="1002"/>
        <end position="1153"/>
    </location>
</feature>
<feature type="compositionally biased region" description="Polar residues" evidence="5">
    <location>
        <begin position="1840"/>
        <end position="1858"/>
    </location>
</feature>
<feature type="coiled-coil region" evidence="4">
    <location>
        <begin position="791"/>
        <end position="956"/>
    </location>
</feature>
<accession>A0ABN7SH35</accession>
<organism evidence="6 7">
    <name type="scientific">Oikopleura dioica</name>
    <name type="common">Tunicate</name>
    <dbReference type="NCBI Taxonomy" id="34765"/>
    <lineage>
        <taxon>Eukaryota</taxon>
        <taxon>Metazoa</taxon>
        <taxon>Chordata</taxon>
        <taxon>Tunicata</taxon>
        <taxon>Appendicularia</taxon>
        <taxon>Copelata</taxon>
        <taxon>Oikopleuridae</taxon>
        <taxon>Oikopleura</taxon>
    </lineage>
</organism>
<dbReference type="EMBL" id="OU015569">
    <property type="protein sequence ID" value="CAG5097696.1"/>
    <property type="molecule type" value="Genomic_DNA"/>
</dbReference>
<dbReference type="Proteomes" id="UP001158576">
    <property type="component" value="Chromosome XSR"/>
</dbReference>
<feature type="compositionally biased region" description="Polar residues" evidence="5">
    <location>
        <begin position="117"/>
        <end position="126"/>
    </location>
</feature>
<keyword evidence="7" id="KW-1185">Reference proteome</keyword>
<keyword evidence="2" id="KW-0333">Golgi apparatus</keyword>
<feature type="coiled-coil region" evidence="4">
    <location>
        <begin position="628"/>
        <end position="759"/>
    </location>
</feature>
<feature type="coiled-coil region" evidence="4">
    <location>
        <begin position="1281"/>
        <end position="1401"/>
    </location>
</feature>
<feature type="region of interest" description="Disordered" evidence="5">
    <location>
        <begin position="111"/>
        <end position="140"/>
    </location>
</feature>
<evidence type="ECO:0000256" key="5">
    <source>
        <dbReference type="SAM" id="MobiDB-lite"/>
    </source>
</evidence>
<feature type="region of interest" description="Disordered" evidence="5">
    <location>
        <begin position="1797"/>
        <end position="1870"/>
    </location>
</feature>
<feature type="coiled-coil region" evidence="4">
    <location>
        <begin position="1638"/>
        <end position="1717"/>
    </location>
</feature>
<evidence type="ECO:0000256" key="4">
    <source>
        <dbReference type="SAM" id="Coils"/>
    </source>
</evidence>
<feature type="coiled-coil region" evidence="4">
    <location>
        <begin position="1208"/>
        <end position="1249"/>
    </location>
</feature>
<proteinExistence type="predicted"/>
<sequence>MSWLNKSLSHLQEISSTVSNFAEDVLAAEPPPLENGEDLSEVRKERDYYKAEVEKYRLDAKVHGTIEEFIEKDELQRRNEALNSQIEDLTNQVTNLSEELEDSIAENDKFAKRNSHLSKQNSTLLSKNEELSEDNESLQKSLEEVDAVHQEEIETLLAQREQLKSQLDPNELALTKAQADEIAKLKKEIELLNRTESPTPSTPSPTPTEATPDLKLKMAKLQKQNKTKIQELLAKLKRSEELCSNFKEKCEALEAERMDSEMGARMLQEEHAKNEMLIQNTGILEVEIKNYENELQSTRAQLETQREESAARMKKMKEFVDIVKNKKELLQTENETLKQQLEDTRAIAEGLNDHRNIEKKLEFYMDKCQSLEAGVIMSDTAKKQLEEEKRKLHKEMSVVLANNAEIELEKKNLQSKLKMAMESAQAYASVQNEMESEITKLQDDKSELVETLSEQKKKLAELQSEFKKSSKKYKSVENELKAKVDSMESELKSQVATFSEQLETAEAQILEYKTMAVDNDEAQASIAEGIAKLRAENDEKRDKLKAQKEEFEASTKKLQDRLDGSLQREKDLKNKLGESKKLVEQGEKEKSDLGKKLKKASKNDQIIEELRKQNALLDKNFEARGHKIQRLETELVAAKDFVEKISEENTNLNKRVDHYTKKYHETQVVDLQEERDRYRETALRLEKERGDLEQKLLDFERISDETQVAAAQMHKDHEEKMQRLIDQQNQYATEKNHEIQRLENEIAKLMSNITDLNAAIADSSSEADQGEQIELLRNSHKEELKRRDSYVKKLEKEMEVLSKECQERRDTEDLIEKMAEEKEVATKSISDLEQMFKRKSNDLENSQVLLKMQEGQLYELQDECRALKQAKTEASNKLEAAQKELAREKKANQRLKRDQAEDKKIRKLSGETELTNELKEQLENMSTAVKATEDQKAQIEEAYSLLFSKVNTLEEELSRERLKKWSALEKYCSEKESHDSSGEMQNELEVLREAESIMFAKIQSLEEELVKERASASQNEIETLKSDLCSVKEQESSLISKVKELEDDLSSERKATEQLDAEIGELREQLSSTLEQLEDAEAAAQDAGSLLEQLRELEERNNKLQKKFDGVTNIAGRLREKDLKELAEKKKEIESLQEELRTLQEKLQSTPGKRDEPNVQLEIINDDLKIALAEREHQYEAAVKALKRMDKQLRAMHEKEQEKLSDPENRLQEQIAHLEAEKEHLRHVIKESKKESQELSNRLQETGQLLHVKSKQLDEFATKIDEAKRISDRQEMTQEAMNKLSHLVRAKDDEIEALNSKNQSLTEILRSDDANNLINAKIEEIDSLNQQLIAQKQSYNQLEDAYRKIESSSSQIRSSFDQYRSACESERGELQALVTANDQLQQQAEETELELAKLRIIIAKIRAHPQADTTQRAGTSESSLEINGDRDMLANSVKNLRERCSGLEATNVALKRDNDALRDQLMDRRDKWDNLEMVNKKMAAEITSRDEKMIEMKESIDELKSSLIEKDQQLQAMQKDISEVDRLRERLVQVDLDHSEELQLIQSNEQKLQEQVDSLRSGLHDVTGARKDLEEKAQENARGQEIKEKQLLAELEAAKKKDIQSEKSISELRQFIDNFREQKELEAKNKERRHGIELQRAQTEANGLRQEINQLKGRLMAAEAKKEETKHLELQLLESEEKFDRLRAVIDEKAIELEKARKRLAEAREAATKTVDKELAKNLFLKYVGMPSGKEGDCHTVLHAVFGISNDEIEEARQLSSGSSWTSWLRAPRAVPAALDPNKSFSELLVEYLESNSNPVEDNETPSQKLPPLPANSMVGDIGRTNSSDNRDRGIEGRNAFTSPSIMSPLMNPSSRHQNALLKGLLDDDE</sequence>
<evidence type="ECO:0000313" key="7">
    <source>
        <dbReference type="Proteomes" id="UP001158576"/>
    </source>
</evidence>
<evidence type="ECO:0000256" key="2">
    <source>
        <dbReference type="ARBA" id="ARBA00023034"/>
    </source>
</evidence>
<feature type="coiled-coil region" evidence="4">
    <location>
        <begin position="229"/>
        <end position="354"/>
    </location>
</feature>
<feature type="coiled-coil region" evidence="4">
    <location>
        <begin position="382"/>
        <end position="603"/>
    </location>
</feature>
<evidence type="ECO:0000256" key="1">
    <source>
        <dbReference type="ARBA" id="ARBA00004555"/>
    </source>
</evidence>
<dbReference type="PANTHER" id="PTHR18921:SF2">
    <property type="entry name" value="THYROID RECEPTOR-INTERACTING PROTEIN 11"/>
    <property type="match status" value="1"/>
</dbReference>
<gene>
    <name evidence="6" type="ORF">OKIOD_LOCUS6749</name>
</gene>
<dbReference type="PANTHER" id="PTHR18921">
    <property type="entry name" value="MYOSIN HEAVY CHAIN - RELATED"/>
    <property type="match status" value="1"/>
</dbReference>
<reference evidence="6 7" key="1">
    <citation type="submission" date="2021-04" db="EMBL/GenBank/DDBJ databases">
        <authorList>
            <person name="Bliznina A."/>
        </authorList>
    </citation>
    <scope>NUCLEOTIDE SEQUENCE [LARGE SCALE GENOMIC DNA]</scope>
</reference>
<comment type="subcellular location">
    <subcellularLocation>
        <location evidence="1">Golgi apparatus</location>
    </subcellularLocation>
</comment>